<feature type="domain" description="Excalibur calcium-binding" evidence="1">
    <location>
        <begin position="2"/>
        <end position="38"/>
    </location>
</feature>
<sequence length="40" mass="4012">MYYATCAAVRAAGAAPIHAGDPGYRRALDRDGDGVGCAGD</sequence>
<organism evidence="2 3">
    <name type="scientific">Pseudonocardia bannensis</name>
    <dbReference type="NCBI Taxonomy" id="630973"/>
    <lineage>
        <taxon>Bacteria</taxon>
        <taxon>Bacillati</taxon>
        <taxon>Actinomycetota</taxon>
        <taxon>Actinomycetes</taxon>
        <taxon>Pseudonocardiales</taxon>
        <taxon>Pseudonocardiaceae</taxon>
        <taxon>Pseudonocardia</taxon>
    </lineage>
</organism>
<comment type="caution">
    <text evidence="2">The sequence shown here is derived from an EMBL/GenBank/DDBJ whole genome shotgun (WGS) entry which is preliminary data.</text>
</comment>
<protein>
    <submittedName>
        <fullName evidence="2">Excalibur calcium-binding domain-containing protein</fullName>
    </submittedName>
</protein>
<dbReference type="Pfam" id="PF05901">
    <property type="entry name" value="Excalibur"/>
    <property type="match status" value="1"/>
</dbReference>
<dbReference type="EMBL" id="JAAXKZ010000170">
    <property type="protein sequence ID" value="NMH95276.1"/>
    <property type="molecule type" value="Genomic_DNA"/>
</dbReference>
<evidence type="ECO:0000313" key="2">
    <source>
        <dbReference type="EMBL" id="NMH95276.1"/>
    </source>
</evidence>
<accession>A0A848DS87</accession>
<keyword evidence="3" id="KW-1185">Reference proteome</keyword>
<dbReference type="InterPro" id="IPR008613">
    <property type="entry name" value="Excalibur_Ca-bd_domain"/>
</dbReference>
<name>A0A848DS87_9PSEU</name>
<proteinExistence type="predicted"/>
<dbReference type="SMART" id="SM00894">
    <property type="entry name" value="Excalibur"/>
    <property type="match status" value="1"/>
</dbReference>
<gene>
    <name evidence="2" type="ORF">HF519_27705</name>
</gene>
<evidence type="ECO:0000259" key="1">
    <source>
        <dbReference type="SMART" id="SM00894"/>
    </source>
</evidence>
<dbReference type="AlphaFoldDB" id="A0A848DS87"/>
<dbReference type="Proteomes" id="UP000586918">
    <property type="component" value="Unassembled WGS sequence"/>
</dbReference>
<reference evidence="2 3" key="1">
    <citation type="submission" date="2020-04" db="EMBL/GenBank/DDBJ databases">
        <authorList>
            <person name="Klaysubun C."/>
            <person name="Duangmal K."/>
            <person name="Lipun K."/>
        </authorList>
    </citation>
    <scope>NUCLEOTIDE SEQUENCE [LARGE SCALE GENOMIC DNA]</scope>
    <source>
        <strain evidence="2 3">DSM 45300</strain>
    </source>
</reference>
<evidence type="ECO:0000313" key="3">
    <source>
        <dbReference type="Proteomes" id="UP000586918"/>
    </source>
</evidence>